<comment type="caution">
    <text evidence="7">The sequence shown here is derived from an EMBL/GenBank/DDBJ whole genome shotgun (WGS) entry which is preliminary data.</text>
</comment>
<evidence type="ECO:0000256" key="1">
    <source>
        <dbReference type="ARBA" id="ARBA00022729"/>
    </source>
</evidence>
<dbReference type="CDD" id="cd13624">
    <property type="entry name" value="PBP2_Arg_Lys_His"/>
    <property type="match status" value="1"/>
</dbReference>
<keyword evidence="8" id="KW-1185">Reference proteome</keyword>
<feature type="chain" id="PRO_5039517264" evidence="4">
    <location>
        <begin position="21"/>
        <end position="263"/>
    </location>
</feature>
<dbReference type="SUPFAM" id="SSF53850">
    <property type="entry name" value="Periplasmic binding protein-like II"/>
    <property type="match status" value="1"/>
</dbReference>
<dbReference type="AlphaFoldDB" id="A0A6G1X617"/>
<feature type="domain" description="Ionotropic glutamate receptor C-terminal" evidence="6">
    <location>
        <begin position="33"/>
        <end position="254"/>
    </location>
</feature>
<accession>A0A6G1X617</accession>
<evidence type="ECO:0000256" key="2">
    <source>
        <dbReference type="ARBA" id="ARBA00023139"/>
    </source>
</evidence>
<proteinExistence type="predicted"/>
<dbReference type="PROSITE" id="PS51257">
    <property type="entry name" value="PROKAR_LIPOPROTEIN"/>
    <property type="match status" value="1"/>
</dbReference>
<keyword evidence="2" id="KW-0564">Palmitate</keyword>
<dbReference type="Gene3D" id="3.40.190.10">
    <property type="entry name" value="Periplasmic binding protein-like II"/>
    <property type="match status" value="2"/>
</dbReference>
<dbReference type="OrthoDB" id="9774451at2"/>
<evidence type="ECO:0000259" key="5">
    <source>
        <dbReference type="SMART" id="SM00062"/>
    </source>
</evidence>
<name>A0A6G1X617_9BACI</name>
<dbReference type="InterPro" id="IPR001638">
    <property type="entry name" value="Solute-binding_3/MltF_N"/>
</dbReference>
<gene>
    <name evidence="7" type="ORF">GH754_07950</name>
</gene>
<evidence type="ECO:0000313" key="8">
    <source>
        <dbReference type="Proteomes" id="UP000480185"/>
    </source>
</evidence>
<reference evidence="7 8" key="1">
    <citation type="submission" date="2019-11" db="EMBL/GenBank/DDBJ databases">
        <authorList>
            <person name="Li J."/>
        </authorList>
    </citation>
    <scope>NUCLEOTIDE SEQUENCE [LARGE SCALE GENOMIC DNA]</scope>
    <source>
        <strain evidence="7 8">J4</strain>
    </source>
</reference>
<dbReference type="SMART" id="SM00062">
    <property type="entry name" value="PBPb"/>
    <property type="match status" value="1"/>
</dbReference>
<dbReference type="InterPro" id="IPR001320">
    <property type="entry name" value="Iontro_rcpt_C"/>
</dbReference>
<dbReference type="Proteomes" id="UP000480185">
    <property type="component" value="Unassembled WGS sequence"/>
</dbReference>
<protein>
    <submittedName>
        <fullName evidence="7">Transporter substrate-binding domain-containing protein</fullName>
    </submittedName>
</protein>
<evidence type="ECO:0000259" key="6">
    <source>
        <dbReference type="SMART" id="SM00079"/>
    </source>
</evidence>
<dbReference type="Pfam" id="PF00497">
    <property type="entry name" value="SBP_bac_3"/>
    <property type="match status" value="1"/>
</dbReference>
<evidence type="ECO:0000256" key="4">
    <source>
        <dbReference type="SAM" id="SignalP"/>
    </source>
</evidence>
<sequence>MKKLAMLFIGIALISLVACGSEDTSGSAEELQELTIATDAAFAPFEYMDKGEITGFDVDFATAVLKEAGYQANFENVGWETMLQDVKNEKADLAVAGITITDDRKETYDFSLPYFESTQLILVPEDSSISSVADLKDKQVGVQISTTGATAAEKIFGANSDQVNQYDKVPLAIMSMQQGDVDAVIVDNVVAQEYIKNNPDEAIKAVNDSSAFDSEYYGFMYPKDSELAKELNEAMNTVFENGTYEKIYEDWFGQKPDMSTLTQ</sequence>
<organism evidence="7 8">
    <name type="scientific">Salinibacillus xinjiangensis</name>
    <dbReference type="NCBI Taxonomy" id="1229268"/>
    <lineage>
        <taxon>Bacteria</taxon>
        <taxon>Bacillati</taxon>
        <taxon>Bacillota</taxon>
        <taxon>Bacilli</taxon>
        <taxon>Bacillales</taxon>
        <taxon>Bacillaceae</taxon>
        <taxon>Salinibacillus</taxon>
    </lineage>
</organism>
<feature type="signal peptide" evidence="4">
    <location>
        <begin position="1"/>
        <end position="20"/>
    </location>
</feature>
<keyword evidence="1 4" id="KW-0732">Signal</keyword>
<dbReference type="GO" id="GO:0016020">
    <property type="term" value="C:membrane"/>
    <property type="evidence" value="ECO:0007669"/>
    <property type="project" value="InterPro"/>
</dbReference>
<dbReference type="PANTHER" id="PTHR35936:SF17">
    <property type="entry name" value="ARGININE-BINDING EXTRACELLULAR PROTEIN ARTP"/>
    <property type="match status" value="1"/>
</dbReference>
<dbReference type="GO" id="GO:0015276">
    <property type="term" value="F:ligand-gated monoatomic ion channel activity"/>
    <property type="evidence" value="ECO:0007669"/>
    <property type="project" value="InterPro"/>
</dbReference>
<dbReference type="PANTHER" id="PTHR35936">
    <property type="entry name" value="MEMBRANE-BOUND LYTIC MUREIN TRANSGLYCOSYLASE F"/>
    <property type="match status" value="1"/>
</dbReference>
<dbReference type="SMART" id="SM00079">
    <property type="entry name" value="PBPe"/>
    <property type="match status" value="1"/>
</dbReference>
<evidence type="ECO:0000313" key="7">
    <source>
        <dbReference type="EMBL" id="MRG86258.1"/>
    </source>
</evidence>
<keyword evidence="3" id="KW-0449">Lipoprotein</keyword>
<dbReference type="RefSeq" id="WP_153728175.1">
    <property type="nucleotide sequence ID" value="NZ_WJNH01000004.1"/>
</dbReference>
<feature type="domain" description="Solute-binding protein family 3/N-terminal" evidence="5">
    <location>
        <begin position="33"/>
        <end position="255"/>
    </location>
</feature>
<evidence type="ECO:0000256" key="3">
    <source>
        <dbReference type="ARBA" id="ARBA00023288"/>
    </source>
</evidence>
<dbReference type="EMBL" id="WJNH01000004">
    <property type="protein sequence ID" value="MRG86258.1"/>
    <property type="molecule type" value="Genomic_DNA"/>
</dbReference>